<protein>
    <recommendedName>
        <fullName evidence="3">HNH endonuclease</fullName>
    </recommendedName>
</protein>
<name>A0ABY2FJC2_9ACTN</name>
<proteinExistence type="predicted"/>
<accession>A0ABY2FJC2</accession>
<evidence type="ECO:0000313" key="2">
    <source>
        <dbReference type="Proteomes" id="UP000295060"/>
    </source>
</evidence>
<gene>
    <name evidence="1" type="ORF">EV137_0146</name>
</gene>
<dbReference type="Proteomes" id="UP000295060">
    <property type="component" value="Unassembled WGS sequence"/>
</dbReference>
<sequence>MSPDRAEGAGERKKIHPATEAALWALSSGRCYAPGCTMPVVFEVRPGVYRKNAQVAHIYGVRGARYRPDLPATVRDSFYNLLLLCHPHHDEVDDDEKRYPSELLRQWKESHDGPEVAALSGATISDPDKFMDLLAKLAKPPLDRLESITERLEKTGEATEENVRELRYLVDLLSSPDISPDRRSALALAEAAEIFSAESLGRSASNLMNAAEVLPDVVHRIEQAARRLGEFG</sequence>
<comment type="caution">
    <text evidence="1">The sequence shown here is derived from an EMBL/GenBank/DDBJ whole genome shotgun (WGS) entry which is preliminary data.</text>
</comment>
<evidence type="ECO:0008006" key="3">
    <source>
        <dbReference type="Google" id="ProtNLM"/>
    </source>
</evidence>
<organism evidence="1 2">
    <name type="scientific">Kribbella pratensis</name>
    <dbReference type="NCBI Taxonomy" id="2512112"/>
    <lineage>
        <taxon>Bacteria</taxon>
        <taxon>Bacillati</taxon>
        <taxon>Actinomycetota</taxon>
        <taxon>Actinomycetes</taxon>
        <taxon>Propionibacteriales</taxon>
        <taxon>Kribbellaceae</taxon>
        <taxon>Kribbella</taxon>
    </lineage>
</organism>
<reference evidence="1 2" key="1">
    <citation type="submission" date="2019-03" db="EMBL/GenBank/DDBJ databases">
        <title>Genomic Encyclopedia of Type Strains, Phase III (KMG-III): the genomes of soil and plant-associated and newly described type strains.</title>
        <authorList>
            <person name="Whitman W."/>
        </authorList>
    </citation>
    <scope>NUCLEOTIDE SEQUENCE [LARGE SCALE GENOMIC DNA]</scope>
    <source>
        <strain evidence="1 2">VKMAc-2574</strain>
    </source>
</reference>
<evidence type="ECO:0000313" key="1">
    <source>
        <dbReference type="EMBL" id="TDW92879.1"/>
    </source>
</evidence>
<dbReference type="EMBL" id="SODU01000001">
    <property type="protein sequence ID" value="TDW92879.1"/>
    <property type="molecule type" value="Genomic_DNA"/>
</dbReference>
<keyword evidence="2" id="KW-1185">Reference proteome</keyword>